<dbReference type="SUPFAM" id="SSF53448">
    <property type="entry name" value="Nucleotide-diphospho-sugar transferases"/>
    <property type="match status" value="1"/>
</dbReference>
<proteinExistence type="predicted"/>
<gene>
    <name evidence="1" type="ORF">NIES593_03470</name>
</gene>
<name>A0A1U7HRI5_9CYAN</name>
<reference evidence="1 2" key="1">
    <citation type="submission" date="2016-11" db="EMBL/GenBank/DDBJ databases">
        <title>Draft Genome Sequences of Nine Cyanobacterial Strains from Diverse Habitats.</title>
        <authorList>
            <person name="Zhu T."/>
            <person name="Hou S."/>
            <person name="Lu X."/>
            <person name="Hess W.R."/>
        </authorList>
    </citation>
    <scope>NUCLEOTIDE SEQUENCE [LARGE SCALE GENOMIC DNA]</scope>
    <source>
        <strain evidence="1 2">NIES-593</strain>
    </source>
</reference>
<dbReference type="NCBIfam" id="NF045582">
    <property type="entry name" value="Npun_R2823_gen"/>
    <property type="match status" value="1"/>
</dbReference>
<dbReference type="InterPro" id="IPR029044">
    <property type="entry name" value="Nucleotide-diphossugar_trans"/>
</dbReference>
<dbReference type="Proteomes" id="UP000186868">
    <property type="component" value="Unassembled WGS sequence"/>
</dbReference>
<protein>
    <submittedName>
        <fullName evidence="1">Methionine synthase</fullName>
    </submittedName>
</protein>
<evidence type="ECO:0000313" key="2">
    <source>
        <dbReference type="Proteomes" id="UP000186868"/>
    </source>
</evidence>
<dbReference type="STRING" id="1921803.NIES593_03470"/>
<sequence>MNRGIYIVANDKVIDNAIALLNSIRYHDRDVSVFLIPFNEQYKKVANILKQKHNVEIFPDLDFLEKFTQKVGEIFDRDFLNNPNKMRKLVQWFGPLNEFLYIDTDILVFEKIVDILNYLSECEFVCCDYHYKKRQLADIFSSVVKEQGIFSDRELEDVFNSGFWASKKGIFSESQLYELLQECAQHREYFDFSYKTTDQPILNYIILKTTQKRLNLVKISDKEPGSWAGSQHFTEKDHILYDGENRLRYLHWAGMPMIPGSAYRELWEYYRYLGETKPPQVVVPPQQESQWQKFVTRIKQQIKKAIGKRK</sequence>
<organism evidence="1 2">
    <name type="scientific">Hydrococcus rivularis NIES-593</name>
    <dbReference type="NCBI Taxonomy" id="1921803"/>
    <lineage>
        <taxon>Bacteria</taxon>
        <taxon>Bacillati</taxon>
        <taxon>Cyanobacteriota</taxon>
        <taxon>Cyanophyceae</taxon>
        <taxon>Pleurocapsales</taxon>
        <taxon>Hydrococcaceae</taxon>
        <taxon>Hydrococcus</taxon>
    </lineage>
</organism>
<comment type="caution">
    <text evidence="1">The sequence shown here is derived from an EMBL/GenBank/DDBJ whole genome shotgun (WGS) entry which is preliminary data.</text>
</comment>
<dbReference type="EMBL" id="MRCB01000002">
    <property type="protein sequence ID" value="OKH26144.1"/>
    <property type="molecule type" value="Genomic_DNA"/>
</dbReference>
<accession>A0A1U7HRI5</accession>
<dbReference type="InterPro" id="IPR054619">
    <property type="entry name" value="Npun_R2821-like"/>
</dbReference>
<dbReference type="Gene3D" id="3.90.550.10">
    <property type="entry name" value="Spore Coat Polysaccharide Biosynthesis Protein SpsA, Chain A"/>
    <property type="match status" value="1"/>
</dbReference>
<dbReference type="AlphaFoldDB" id="A0A1U7HRI5"/>
<keyword evidence="2" id="KW-1185">Reference proteome</keyword>
<dbReference type="OrthoDB" id="480149at2"/>
<dbReference type="RefSeq" id="WP_073598251.1">
    <property type="nucleotide sequence ID" value="NZ_MRCB01000002.1"/>
</dbReference>
<evidence type="ECO:0000313" key="1">
    <source>
        <dbReference type="EMBL" id="OKH26144.1"/>
    </source>
</evidence>